<accession>A0ABS8YQ66</accession>
<dbReference type="RefSeq" id="WP_233675051.1">
    <property type="nucleotide sequence ID" value="NZ_JAJUOS010000001.1"/>
</dbReference>
<evidence type="ECO:0000313" key="3">
    <source>
        <dbReference type="Proteomes" id="UP001521181"/>
    </source>
</evidence>
<dbReference type="EMBL" id="JAJUOS010000001">
    <property type="protein sequence ID" value="MCE5972022.1"/>
    <property type="molecule type" value="Genomic_DNA"/>
</dbReference>
<reference evidence="2 3" key="1">
    <citation type="submission" date="2021-12" db="EMBL/GenBank/DDBJ databases">
        <title>Sinirhodobacter sp. WL0062 is a bacterium isolated from seawater.</title>
        <authorList>
            <person name="Wang L."/>
            <person name="He W."/>
            <person name="Zhang D.-F."/>
        </authorList>
    </citation>
    <scope>NUCLEOTIDE SEQUENCE [LARGE SCALE GENOMIC DNA]</scope>
    <source>
        <strain evidence="2 3">WL0062</strain>
    </source>
</reference>
<proteinExistence type="predicted"/>
<keyword evidence="3" id="KW-1185">Reference proteome</keyword>
<sequence>MKLFNIKNLVARFRKDEKGATLVEYGIALVIAVTVGASIVGILGDSVSAKFDSANVAVNQ</sequence>
<keyword evidence="1" id="KW-0472">Membrane</keyword>
<organism evidence="2 3">
    <name type="scientific">Rhodobacter flavimaris</name>
    <dbReference type="NCBI Taxonomy" id="2907145"/>
    <lineage>
        <taxon>Bacteria</taxon>
        <taxon>Pseudomonadati</taxon>
        <taxon>Pseudomonadota</taxon>
        <taxon>Alphaproteobacteria</taxon>
        <taxon>Rhodobacterales</taxon>
        <taxon>Rhodobacter group</taxon>
        <taxon>Rhodobacter</taxon>
    </lineage>
</organism>
<name>A0ABS8YQ66_9RHOB</name>
<comment type="caution">
    <text evidence="2">The sequence shown here is derived from an EMBL/GenBank/DDBJ whole genome shotgun (WGS) entry which is preliminary data.</text>
</comment>
<keyword evidence="1" id="KW-0812">Transmembrane</keyword>
<keyword evidence="1" id="KW-1133">Transmembrane helix</keyword>
<feature type="transmembrane region" description="Helical" evidence="1">
    <location>
        <begin position="21"/>
        <end position="43"/>
    </location>
</feature>
<evidence type="ECO:0000256" key="1">
    <source>
        <dbReference type="SAM" id="Phobius"/>
    </source>
</evidence>
<dbReference type="Proteomes" id="UP001521181">
    <property type="component" value="Unassembled WGS sequence"/>
</dbReference>
<evidence type="ECO:0000313" key="2">
    <source>
        <dbReference type="EMBL" id="MCE5972022.1"/>
    </source>
</evidence>
<protein>
    <submittedName>
        <fullName evidence="2">Flp family type IVb pilin</fullName>
    </submittedName>
</protein>
<gene>
    <name evidence="2" type="ORF">LZA78_00770</name>
</gene>